<dbReference type="PANTHER" id="PTHR13793">
    <property type="entry name" value="PHD FINGER PROTEINS"/>
    <property type="match status" value="1"/>
</dbReference>
<dbReference type="PANTHER" id="PTHR13793:SF164">
    <property type="entry name" value="ALHAMBRA, ISOFORM P"/>
    <property type="match status" value="1"/>
</dbReference>
<dbReference type="GO" id="GO:0005634">
    <property type="term" value="C:nucleus"/>
    <property type="evidence" value="ECO:0007669"/>
    <property type="project" value="UniProtKB-SubCell"/>
</dbReference>
<dbReference type="SMART" id="SM00249">
    <property type="entry name" value="PHD"/>
    <property type="match status" value="2"/>
</dbReference>
<sequence length="505" mass="54007">MKEMVGGCCVCSDERGWAENPLVYCDGNGCSVAVHQACYGIIQVPTGPWFCRKCESQERAARVRCELCPLKDGALKRTDNGGWCHVVCALFIPEAWFANVQTMERIMLKNVPPDRFNRMCYICEENGKELSKASSGACMQCNKNGCKQNFHVTCAQAQGLLCEESGSYGNNVKYCGYCNHHYKKLKKDANIKTIPAFKPIPSDQATPESTPEKASNEPRVNISAEHKNRESSAARQLSGAVTTDGRTSVRSSGEKKGSVLLNTGRDSDSKYGLDSAPSSVNPPSTTSMSQSSSSSSLATMSAATSEATKSATETVTVLTSTSDRGKLFSPLPEWQANIPVTTQSSFPTSLDGISSMVFSHASTPTTDSDPLQAGKPKRSRTGSIEKERKAVLRNKTTKQRSLRKTSVSTNEEGEGVSPPVSKRSRKKSGAAQATATTVAVTATATVTTAASSSTTLGPQNFNVFGGEPRFLNPISRPPVTHSETALRCSNLPSMETGPSSLAGNC</sequence>
<dbReference type="InterPro" id="IPR019787">
    <property type="entry name" value="Znf_PHD-finger"/>
</dbReference>
<dbReference type="Pfam" id="PF13832">
    <property type="entry name" value="zf-HC5HC2H_2"/>
    <property type="match status" value="1"/>
</dbReference>
<dbReference type="InterPro" id="IPR013083">
    <property type="entry name" value="Znf_RING/FYVE/PHD"/>
</dbReference>
<feature type="compositionally biased region" description="Basic residues" evidence="9">
    <location>
        <begin position="391"/>
        <end position="403"/>
    </location>
</feature>
<evidence type="ECO:0000259" key="10">
    <source>
        <dbReference type="PROSITE" id="PS50016"/>
    </source>
</evidence>
<accession>A0A9D4C9T8</accession>
<keyword evidence="7" id="KW-0539">Nucleus</keyword>
<keyword evidence="2" id="KW-0597">Phosphoprotein</keyword>
<evidence type="ECO:0000313" key="12">
    <source>
        <dbReference type="EMBL" id="KAH3720173.1"/>
    </source>
</evidence>
<feature type="domain" description="PHD-type" evidence="10">
    <location>
        <begin position="5"/>
        <end position="57"/>
    </location>
</feature>
<evidence type="ECO:0000256" key="5">
    <source>
        <dbReference type="ARBA" id="ARBA00022771"/>
    </source>
</evidence>
<dbReference type="InterPro" id="IPR050701">
    <property type="entry name" value="Histone_Mod_Regulator"/>
</dbReference>
<dbReference type="PROSITE" id="PS01359">
    <property type="entry name" value="ZF_PHD_1"/>
    <property type="match status" value="1"/>
</dbReference>
<feature type="domain" description="PHD-type" evidence="11">
    <location>
        <begin position="62"/>
        <end position="182"/>
    </location>
</feature>
<dbReference type="CDD" id="cd15672">
    <property type="entry name" value="ePHD_AF10_like"/>
    <property type="match status" value="1"/>
</dbReference>
<keyword evidence="6" id="KW-0862">Zinc</keyword>
<evidence type="ECO:0000256" key="6">
    <source>
        <dbReference type="ARBA" id="ARBA00022833"/>
    </source>
</evidence>
<evidence type="ECO:0000259" key="11">
    <source>
        <dbReference type="PROSITE" id="PS51805"/>
    </source>
</evidence>
<comment type="caution">
    <text evidence="12">The sequence shown here is derived from an EMBL/GenBank/DDBJ whole genome shotgun (WGS) entry which is preliminary data.</text>
</comment>
<comment type="subcellular location">
    <subcellularLocation>
        <location evidence="1">Nucleus</location>
    </subcellularLocation>
</comment>
<evidence type="ECO:0000256" key="2">
    <source>
        <dbReference type="ARBA" id="ARBA00022553"/>
    </source>
</evidence>
<dbReference type="GO" id="GO:0008270">
    <property type="term" value="F:zinc ion binding"/>
    <property type="evidence" value="ECO:0007669"/>
    <property type="project" value="UniProtKB-KW"/>
</dbReference>
<dbReference type="GO" id="GO:0031491">
    <property type="term" value="F:nucleosome binding"/>
    <property type="evidence" value="ECO:0007669"/>
    <property type="project" value="TreeGrafter"/>
</dbReference>
<keyword evidence="4" id="KW-0677">Repeat</keyword>
<evidence type="ECO:0000256" key="8">
    <source>
        <dbReference type="PROSITE-ProRule" id="PRU00146"/>
    </source>
</evidence>
<dbReference type="InterPro" id="IPR019786">
    <property type="entry name" value="Zinc_finger_PHD-type_CS"/>
</dbReference>
<feature type="region of interest" description="Disordered" evidence="9">
    <location>
        <begin position="197"/>
        <end position="316"/>
    </location>
</feature>
<protein>
    <submittedName>
        <fullName evidence="12">Uncharacterized protein</fullName>
    </submittedName>
</protein>
<dbReference type="FunFam" id="3.30.40.10:FF:000042">
    <property type="entry name" value="protein AF-10 isoform X1"/>
    <property type="match status" value="1"/>
</dbReference>
<keyword evidence="5 8" id="KW-0863">Zinc-finger</keyword>
<dbReference type="InterPro" id="IPR034732">
    <property type="entry name" value="EPHD"/>
</dbReference>
<reference evidence="12" key="1">
    <citation type="journal article" date="2019" name="bioRxiv">
        <title>The Genome of the Zebra Mussel, Dreissena polymorpha: A Resource for Invasive Species Research.</title>
        <authorList>
            <person name="McCartney M.A."/>
            <person name="Auch B."/>
            <person name="Kono T."/>
            <person name="Mallez S."/>
            <person name="Zhang Y."/>
            <person name="Obille A."/>
            <person name="Becker A."/>
            <person name="Abrahante J.E."/>
            <person name="Garbe J."/>
            <person name="Badalamenti J.P."/>
            <person name="Herman A."/>
            <person name="Mangelson H."/>
            <person name="Liachko I."/>
            <person name="Sullivan S."/>
            <person name="Sone E.D."/>
            <person name="Koren S."/>
            <person name="Silverstein K.A.T."/>
            <person name="Beckman K.B."/>
            <person name="Gohl D.M."/>
        </authorList>
    </citation>
    <scope>NUCLEOTIDE SEQUENCE</scope>
    <source>
        <strain evidence="12">Duluth1</strain>
        <tissue evidence="12">Whole animal</tissue>
    </source>
</reference>
<feature type="region of interest" description="Disordered" evidence="9">
    <location>
        <begin position="359"/>
        <end position="433"/>
    </location>
</feature>
<dbReference type="Pfam" id="PF13831">
    <property type="entry name" value="PHD_2"/>
    <property type="match status" value="1"/>
</dbReference>
<gene>
    <name evidence="12" type="ORF">DPMN_063067</name>
</gene>
<dbReference type="GO" id="GO:0042393">
    <property type="term" value="F:histone binding"/>
    <property type="evidence" value="ECO:0007669"/>
    <property type="project" value="UniProtKB-ARBA"/>
</dbReference>
<feature type="compositionally biased region" description="Polar residues" evidence="9">
    <location>
        <begin position="359"/>
        <end position="369"/>
    </location>
</feature>
<evidence type="ECO:0000256" key="4">
    <source>
        <dbReference type="ARBA" id="ARBA00022737"/>
    </source>
</evidence>
<reference evidence="12" key="2">
    <citation type="submission" date="2020-11" db="EMBL/GenBank/DDBJ databases">
        <authorList>
            <person name="McCartney M.A."/>
            <person name="Auch B."/>
            <person name="Kono T."/>
            <person name="Mallez S."/>
            <person name="Becker A."/>
            <person name="Gohl D.M."/>
            <person name="Silverstein K.A.T."/>
            <person name="Koren S."/>
            <person name="Bechman K.B."/>
            <person name="Herman A."/>
            <person name="Abrahante J.E."/>
            <person name="Garbe J."/>
        </authorList>
    </citation>
    <scope>NUCLEOTIDE SEQUENCE</scope>
    <source>
        <strain evidence="12">Duluth1</strain>
        <tissue evidence="12">Whole animal</tissue>
    </source>
</reference>
<dbReference type="GO" id="GO:0006357">
    <property type="term" value="P:regulation of transcription by RNA polymerase II"/>
    <property type="evidence" value="ECO:0007669"/>
    <property type="project" value="TreeGrafter"/>
</dbReference>
<dbReference type="InterPro" id="IPR001965">
    <property type="entry name" value="Znf_PHD"/>
</dbReference>
<feature type="compositionally biased region" description="Polar residues" evidence="9">
    <location>
        <begin position="233"/>
        <end position="251"/>
    </location>
</feature>
<evidence type="ECO:0000313" key="13">
    <source>
        <dbReference type="Proteomes" id="UP000828390"/>
    </source>
</evidence>
<keyword evidence="13" id="KW-1185">Reference proteome</keyword>
<evidence type="ECO:0000256" key="9">
    <source>
        <dbReference type="SAM" id="MobiDB-lite"/>
    </source>
</evidence>
<dbReference type="AlphaFoldDB" id="A0A9D4C9T8"/>
<dbReference type="SUPFAM" id="SSF57903">
    <property type="entry name" value="FYVE/PHD zinc finger"/>
    <property type="match status" value="1"/>
</dbReference>
<dbReference type="Proteomes" id="UP000828390">
    <property type="component" value="Unassembled WGS sequence"/>
</dbReference>
<dbReference type="CDD" id="cd15574">
    <property type="entry name" value="PHD_AF10_AF17"/>
    <property type="match status" value="1"/>
</dbReference>
<proteinExistence type="predicted"/>
<organism evidence="12 13">
    <name type="scientific">Dreissena polymorpha</name>
    <name type="common">Zebra mussel</name>
    <name type="synonym">Mytilus polymorpha</name>
    <dbReference type="NCBI Taxonomy" id="45954"/>
    <lineage>
        <taxon>Eukaryota</taxon>
        <taxon>Metazoa</taxon>
        <taxon>Spiralia</taxon>
        <taxon>Lophotrochozoa</taxon>
        <taxon>Mollusca</taxon>
        <taxon>Bivalvia</taxon>
        <taxon>Autobranchia</taxon>
        <taxon>Heteroconchia</taxon>
        <taxon>Euheterodonta</taxon>
        <taxon>Imparidentia</taxon>
        <taxon>Neoheterodontei</taxon>
        <taxon>Myida</taxon>
        <taxon>Dreissenoidea</taxon>
        <taxon>Dreissenidae</taxon>
        <taxon>Dreissena</taxon>
    </lineage>
</organism>
<dbReference type="PROSITE" id="PS51805">
    <property type="entry name" value="EPHD"/>
    <property type="match status" value="1"/>
</dbReference>
<dbReference type="InterPro" id="IPR011011">
    <property type="entry name" value="Znf_FYVE_PHD"/>
</dbReference>
<dbReference type="FunFam" id="3.30.40.10:FF:000053">
    <property type="entry name" value="protein AF-10 isoform X2"/>
    <property type="match status" value="1"/>
</dbReference>
<dbReference type="Gene3D" id="3.30.40.10">
    <property type="entry name" value="Zinc/RING finger domain, C3HC4 (zinc finger)"/>
    <property type="match status" value="2"/>
</dbReference>
<feature type="domain" description="PHD-type" evidence="10">
    <location>
        <begin position="117"/>
        <end position="181"/>
    </location>
</feature>
<feature type="compositionally biased region" description="Low complexity" evidence="9">
    <location>
        <begin position="284"/>
        <end position="316"/>
    </location>
</feature>
<dbReference type="PROSITE" id="PS50016">
    <property type="entry name" value="ZF_PHD_2"/>
    <property type="match status" value="2"/>
</dbReference>
<evidence type="ECO:0000256" key="1">
    <source>
        <dbReference type="ARBA" id="ARBA00004123"/>
    </source>
</evidence>
<evidence type="ECO:0000256" key="7">
    <source>
        <dbReference type="ARBA" id="ARBA00023242"/>
    </source>
</evidence>
<evidence type="ECO:0000256" key="3">
    <source>
        <dbReference type="ARBA" id="ARBA00022723"/>
    </source>
</evidence>
<dbReference type="InterPro" id="IPR049781">
    <property type="entry name" value="AF10/AF17_PHD"/>
</dbReference>
<name>A0A9D4C9T8_DREPO</name>
<keyword evidence="3" id="KW-0479">Metal-binding</keyword>
<dbReference type="EMBL" id="JAIWYP010000013">
    <property type="protein sequence ID" value="KAH3720173.1"/>
    <property type="molecule type" value="Genomic_DNA"/>
</dbReference>